<organism evidence="1 4">
    <name type="scientific">Mycolicibacterium rufum</name>
    <dbReference type="NCBI Taxonomy" id="318424"/>
    <lineage>
        <taxon>Bacteria</taxon>
        <taxon>Bacillati</taxon>
        <taxon>Actinomycetota</taxon>
        <taxon>Actinomycetes</taxon>
        <taxon>Mycobacteriales</taxon>
        <taxon>Mycobacteriaceae</taxon>
        <taxon>Mycolicibacterium</taxon>
    </lineage>
</organism>
<protein>
    <submittedName>
        <fullName evidence="1">Uncharacterized protein</fullName>
    </submittedName>
</protein>
<gene>
    <name evidence="1" type="ORF">H7H73_14765</name>
    <name evidence="2" type="ORF">MJO55_13775</name>
</gene>
<dbReference type="Proteomes" id="UP001140272">
    <property type="component" value="Unassembled WGS sequence"/>
</dbReference>
<proteinExistence type="predicted"/>
<dbReference type="Proteomes" id="UP001055159">
    <property type="component" value="Chromosome"/>
</dbReference>
<dbReference type="EMBL" id="CP092427">
    <property type="protein sequence ID" value="ULP39374.1"/>
    <property type="molecule type" value="Genomic_DNA"/>
</dbReference>
<dbReference type="AlphaFoldDB" id="A0A9X3BHJ4"/>
<evidence type="ECO:0000313" key="4">
    <source>
        <dbReference type="Proteomes" id="UP001140272"/>
    </source>
</evidence>
<evidence type="ECO:0000313" key="2">
    <source>
        <dbReference type="EMBL" id="ULP39374.1"/>
    </source>
</evidence>
<dbReference type="EMBL" id="JACKRN010000519">
    <property type="protein sequence ID" value="MCV7071499.1"/>
    <property type="molecule type" value="Genomic_DNA"/>
</dbReference>
<reference evidence="2" key="3">
    <citation type="submission" date="2022-08" db="EMBL/GenBank/DDBJ databases">
        <title>Whole genome sequencing of non-tuberculosis mycobacteria type-strains.</title>
        <authorList>
            <person name="Igarashi Y."/>
            <person name="Osugi A."/>
            <person name="Mitarai S."/>
        </authorList>
    </citation>
    <scope>NUCLEOTIDE SEQUENCE</scope>
    <source>
        <strain evidence="2">JCM 16372</strain>
    </source>
</reference>
<sequence>MDTSRRASDAYMSYEEFGRRFFEVAVTEERVGDAIGQIAGDAFEMGPIAQGPGRLAKVTAKVRIMAPRVNRRVADEITFAIRIPLEIDMVVDLRIDKPKFMVFGEISLRAVARAAEPLLLIIDVEKPRASDIAIHVTSKSLRAEVVRIIGGVDAEIKRFIAAHVAGEIDSPESQKAKVIDVATELDQTWTGI</sequence>
<reference evidence="1" key="2">
    <citation type="journal article" date="2022" name="BMC Genomics">
        <title>Comparative genome analysis of mycobacteria focusing on tRNA and non-coding RNA.</title>
        <authorList>
            <person name="Behra P.R.K."/>
            <person name="Pettersson B.M.F."/>
            <person name="Ramesh M."/>
            <person name="Das S."/>
            <person name="Dasgupta S."/>
            <person name="Kirsebom L.A."/>
        </authorList>
    </citation>
    <scope>NUCLEOTIDE SEQUENCE</scope>
    <source>
        <strain evidence="1">DSM 45406</strain>
    </source>
</reference>
<keyword evidence="3" id="KW-1185">Reference proteome</keyword>
<accession>A0A9X3BHJ4</accession>
<dbReference type="RefSeq" id="WP_043409163.1">
    <property type="nucleotide sequence ID" value="NZ_CP092427.2"/>
</dbReference>
<evidence type="ECO:0000313" key="1">
    <source>
        <dbReference type="EMBL" id="MCV7071499.1"/>
    </source>
</evidence>
<name>A0A9X3BHJ4_9MYCO</name>
<evidence type="ECO:0000313" key="3">
    <source>
        <dbReference type="Proteomes" id="UP001055159"/>
    </source>
</evidence>
<reference evidence="1" key="1">
    <citation type="submission" date="2020-07" db="EMBL/GenBank/DDBJ databases">
        <authorList>
            <person name="Pettersson B.M.F."/>
            <person name="Behra P.R.K."/>
            <person name="Ramesh M."/>
            <person name="Das S."/>
            <person name="Dasgupta S."/>
            <person name="Kirsebom L.A."/>
        </authorList>
    </citation>
    <scope>NUCLEOTIDE SEQUENCE</scope>
    <source>
        <strain evidence="1">DSM 45406</strain>
    </source>
</reference>